<feature type="domain" description="Rcc01698-like C-terminal" evidence="3">
    <location>
        <begin position="479"/>
        <end position="573"/>
    </location>
</feature>
<evidence type="ECO:0000313" key="5">
    <source>
        <dbReference type="Proteomes" id="UP000216991"/>
    </source>
</evidence>
<dbReference type="InterPro" id="IPR032876">
    <property type="entry name" value="J_dom"/>
</dbReference>
<evidence type="ECO:0000256" key="1">
    <source>
        <dbReference type="SAM" id="MobiDB-lite"/>
    </source>
</evidence>
<accession>A0A255YEK9</accession>
<dbReference type="OrthoDB" id="8445115at2"/>
<proteinExistence type="predicted"/>
<organism evidence="4 5">
    <name type="scientific">Sandarakinorhabdus cyanobacteriorum</name>
    <dbReference type="NCBI Taxonomy" id="1981098"/>
    <lineage>
        <taxon>Bacteria</taxon>
        <taxon>Pseudomonadati</taxon>
        <taxon>Pseudomonadota</taxon>
        <taxon>Alphaproteobacteria</taxon>
        <taxon>Sphingomonadales</taxon>
        <taxon>Sphingosinicellaceae</taxon>
        <taxon>Sandarakinorhabdus</taxon>
    </lineage>
</organism>
<name>A0A255YEK9_9SPHN</name>
<sequence>MATLVLGVVGRALLGPVGGIVGTLLGNSVDRRLLGGRREGPRLANPEVQAASYGEPFPVVAGRMRVAGNVVWSSGIRETATRSGGGKRGPATTNYSYSASFAVILCAGPIAGVGRVWADGRLIRDAAGVWSLPVTMRVHDGSEGQQPDTLILAAEGTAPAFRGLAHVVFEDLALAEFGNRLPNLAFEINPGAPAQSLGTAMTALAARAGVTLPARGGFPDVTGLFAGAAAPLADVIGPSLRASGAVLAAGTALVGEGVPAQVMEFAGQDQADAAGSRRSAPARQRRAGSQGLPDAVELAYFDDSRDFQPGLQRARLRAGVQVGNDVLPLALAPSVAKRLAQARLLRQQAGRRRRSLRLPWRFLGLTPGDVLALPDGQWQVAETRFEAFVLHVELVQRPGVAAGDGASDGGRALAQVAQPAGPTRLLALDLPPLPGELPDAPRLWLAGAGAAPGWRGAGVEISLDGGASFMAGPALPGAAVIGTAQSVLPDGPATRWDRFGAVEVELLADAMWLEGRSEASVLAGANLAVLGKEIIQFAAAEALGGRRFRLRGLLRGRRGTEWATGSHAVGEDFLLLEAGALASLTLPLERLGETLLLRPTGSGDAATPPLVTSIGRAAIQPLAPVHLRARRVGAELVCHWTPSSRVGFGWPDFTDVPTGERSLAFRAGLFTAAGPLATADLDAPAWVVPAPGEPYWLEVAQLGLTLGRSARLTID</sequence>
<gene>
    <name evidence="4" type="ORF">CHU93_10490</name>
</gene>
<evidence type="ECO:0000313" key="4">
    <source>
        <dbReference type="EMBL" id="OYQ27682.1"/>
    </source>
</evidence>
<dbReference type="Proteomes" id="UP000216991">
    <property type="component" value="Unassembled WGS sequence"/>
</dbReference>
<evidence type="ECO:0000259" key="3">
    <source>
        <dbReference type="Pfam" id="PF23666"/>
    </source>
</evidence>
<comment type="caution">
    <text evidence="4">The sequence shown here is derived from an EMBL/GenBank/DDBJ whole genome shotgun (WGS) entry which is preliminary data.</text>
</comment>
<dbReference type="RefSeq" id="WP_094473994.1">
    <property type="nucleotide sequence ID" value="NZ_NOXT01000113.1"/>
</dbReference>
<protein>
    <submittedName>
        <fullName evidence="4">Uncharacterized protein</fullName>
    </submittedName>
</protein>
<feature type="region of interest" description="Disordered" evidence="1">
    <location>
        <begin position="269"/>
        <end position="290"/>
    </location>
</feature>
<dbReference type="Pfam" id="PF13550">
    <property type="entry name" value="Phage-tail_3"/>
    <property type="match status" value="1"/>
</dbReference>
<keyword evidence="5" id="KW-1185">Reference proteome</keyword>
<feature type="domain" description="Tip attachment protein J" evidence="2">
    <location>
        <begin position="268"/>
        <end position="381"/>
    </location>
</feature>
<reference evidence="4 5" key="1">
    <citation type="submission" date="2017-07" db="EMBL/GenBank/DDBJ databases">
        <title>Sandarakinorhabdus cyanobacteriorum sp. nov., a novel bacterium isolated from cyanobacterial aggregates in a eutrophic lake.</title>
        <authorList>
            <person name="Cai H."/>
        </authorList>
    </citation>
    <scope>NUCLEOTIDE SEQUENCE [LARGE SCALE GENOMIC DNA]</scope>
    <source>
        <strain evidence="4 5">TH057</strain>
    </source>
</reference>
<dbReference type="Pfam" id="PF23666">
    <property type="entry name" value="Rcc01698_C"/>
    <property type="match status" value="1"/>
</dbReference>
<evidence type="ECO:0000259" key="2">
    <source>
        <dbReference type="Pfam" id="PF13550"/>
    </source>
</evidence>
<dbReference type="InterPro" id="IPR056490">
    <property type="entry name" value="Rcc01698_C"/>
</dbReference>
<dbReference type="EMBL" id="NOXT01000113">
    <property type="protein sequence ID" value="OYQ27682.1"/>
    <property type="molecule type" value="Genomic_DNA"/>
</dbReference>
<dbReference type="AlphaFoldDB" id="A0A255YEK9"/>
<feature type="compositionally biased region" description="Low complexity" evidence="1">
    <location>
        <begin position="273"/>
        <end position="290"/>
    </location>
</feature>